<dbReference type="InterPro" id="IPR003482">
    <property type="entry name" value="Whib"/>
</dbReference>
<comment type="PTM">
    <text evidence="11">The Fe-S cluster can be nitrosylated by nitric oxide (NO).</text>
</comment>
<evidence type="ECO:0000313" key="15">
    <source>
        <dbReference type="Proteomes" id="UP000608522"/>
    </source>
</evidence>
<comment type="caution">
    <text evidence="14">The sequence shown here is derived from an EMBL/GenBank/DDBJ whole genome shotgun (WGS) entry which is preliminary data.</text>
</comment>
<keyword evidence="5 11" id="KW-0408">Iron</keyword>
<reference evidence="15" key="1">
    <citation type="submission" date="2023-07" db="EMBL/GenBank/DDBJ databases">
        <title>Whole genome shotgun sequence of Streptomyces spororaveus NBRC 15456.</title>
        <authorList>
            <person name="Komaki H."/>
            <person name="Tamura T."/>
        </authorList>
    </citation>
    <scope>NUCLEOTIDE SEQUENCE [LARGE SCALE GENOMIC DNA]</scope>
    <source>
        <strain evidence="15">NBRC 15456</strain>
    </source>
</reference>
<comment type="function">
    <text evidence="11">Acts as a transcriptional regulator. Probably redox-responsive. The apo- but not holo-form probably binds DNA.</text>
</comment>
<evidence type="ECO:0000256" key="12">
    <source>
        <dbReference type="SAM" id="MobiDB-lite"/>
    </source>
</evidence>
<keyword evidence="9 11" id="KW-1015">Disulfide bond</keyword>
<dbReference type="InterPro" id="IPR034768">
    <property type="entry name" value="4FE4S_WBL"/>
</dbReference>
<feature type="binding site" evidence="11">
    <location>
        <position position="27"/>
    </location>
    <ligand>
        <name>[4Fe-4S] cluster</name>
        <dbReference type="ChEBI" id="CHEBI:49883"/>
    </ligand>
</feature>
<feature type="compositionally biased region" description="Basic and acidic residues" evidence="12">
    <location>
        <begin position="191"/>
        <end position="206"/>
    </location>
</feature>
<dbReference type="HAMAP" id="MF_01479">
    <property type="entry name" value="WhiB"/>
    <property type="match status" value="1"/>
</dbReference>
<keyword evidence="3 11" id="KW-0004">4Fe-4S</keyword>
<dbReference type="EMBL" id="BNED01000005">
    <property type="protein sequence ID" value="GHI76193.1"/>
    <property type="molecule type" value="Genomic_DNA"/>
</dbReference>
<evidence type="ECO:0000256" key="7">
    <source>
        <dbReference type="ARBA" id="ARBA00023015"/>
    </source>
</evidence>
<evidence type="ECO:0000256" key="9">
    <source>
        <dbReference type="ARBA" id="ARBA00023157"/>
    </source>
</evidence>
<organism evidence="14 15">
    <name type="scientific">Streptomyces spororaveus</name>
    <dbReference type="NCBI Taxonomy" id="284039"/>
    <lineage>
        <taxon>Bacteria</taxon>
        <taxon>Bacillati</taxon>
        <taxon>Actinomycetota</taxon>
        <taxon>Actinomycetes</taxon>
        <taxon>Kitasatosporales</taxon>
        <taxon>Streptomycetaceae</taxon>
        <taxon>Streptomyces</taxon>
    </lineage>
</organism>
<feature type="binding site" evidence="11">
    <location>
        <position position="56"/>
    </location>
    <ligand>
        <name>[4Fe-4S] cluster</name>
        <dbReference type="ChEBI" id="CHEBI:49883"/>
    </ligand>
</feature>
<feature type="binding site" evidence="11">
    <location>
        <position position="65"/>
    </location>
    <ligand>
        <name>[4Fe-4S] cluster</name>
        <dbReference type="ChEBI" id="CHEBI:49883"/>
    </ligand>
</feature>
<keyword evidence="8 11" id="KW-0238">DNA-binding</keyword>
<feature type="region of interest" description="Disordered" evidence="12">
    <location>
        <begin position="163"/>
        <end position="221"/>
    </location>
</feature>
<gene>
    <name evidence="11" type="primary">whiB</name>
    <name evidence="14" type="ORF">Sspor_17540</name>
</gene>
<evidence type="ECO:0000256" key="2">
    <source>
        <dbReference type="ARBA" id="ARBA00006597"/>
    </source>
</evidence>
<comment type="subcellular location">
    <subcellularLocation>
        <location evidence="1 11">Cytoplasm</location>
    </subcellularLocation>
</comment>
<name>A0ABQ3T733_9ACTN</name>
<sequence length="238" mass="26859">MRYITTNTPPTDLHGVADISWHARAACNGVDPSTADELFFHTPNDDYAIAEAKEICSWCPVRRECFGYALDNEVKEGVWGGLTESERLTWHDQVENRLDYSRVKAAIEGRDVQLSRLERRTLTRYASAQGWSPNRLAHTLQIGVEWARDLLRVEARAIENRDLHNLASDPNPTETARQAALDGQQPPRSGQAHDGDGPERDRSLPRKDRRGKVLAQKPRPVARHVQTQALINNLRTAV</sequence>
<keyword evidence="15" id="KW-1185">Reference proteome</keyword>
<dbReference type="Pfam" id="PF02467">
    <property type="entry name" value="Whib"/>
    <property type="match status" value="1"/>
</dbReference>
<keyword evidence="10 11" id="KW-0804">Transcription</keyword>
<evidence type="ECO:0000256" key="11">
    <source>
        <dbReference type="HAMAP-Rule" id="MF_01479"/>
    </source>
</evidence>
<dbReference type="Proteomes" id="UP000608522">
    <property type="component" value="Unassembled WGS sequence"/>
</dbReference>
<dbReference type="PANTHER" id="PTHR38839">
    <property type="entry name" value="TRANSCRIPTIONAL REGULATOR WHID-RELATED"/>
    <property type="match status" value="1"/>
</dbReference>
<keyword evidence="4 11" id="KW-0479">Metal-binding</keyword>
<comment type="similarity">
    <text evidence="2 11">Belongs to the WhiB family.</text>
</comment>
<evidence type="ECO:0000259" key="13">
    <source>
        <dbReference type="PROSITE" id="PS51674"/>
    </source>
</evidence>
<dbReference type="RefSeq" id="WP_202198432.1">
    <property type="nucleotide sequence ID" value="NZ_BAAATO010000031.1"/>
</dbReference>
<keyword evidence="6 11" id="KW-0411">Iron-sulfur</keyword>
<evidence type="ECO:0000256" key="6">
    <source>
        <dbReference type="ARBA" id="ARBA00023014"/>
    </source>
</evidence>
<evidence type="ECO:0000256" key="10">
    <source>
        <dbReference type="ARBA" id="ARBA00023163"/>
    </source>
</evidence>
<comment type="PTM">
    <text evidence="11">Upon Fe-S cluster removal intramolecular disulfide bonds are formed.</text>
</comment>
<evidence type="ECO:0000256" key="4">
    <source>
        <dbReference type="ARBA" id="ARBA00022723"/>
    </source>
</evidence>
<keyword evidence="7 11" id="KW-0805">Transcription regulation</keyword>
<accession>A0ABQ3T733</accession>
<feature type="domain" description="4Fe-4S Wbl-type" evidence="13">
    <location>
        <begin position="26"/>
        <end position="89"/>
    </location>
</feature>
<feature type="binding site" evidence="11">
    <location>
        <position position="59"/>
    </location>
    <ligand>
        <name>[4Fe-4S] cluster</name>
        <dbReference type="ChEBI" id="CHEBI:49883"/>
    </ligand>
</feature>
<evidence type="ECO:0000256" key="1">
    <source>
        <dbReference type="ARBA" id="ARBA00004496"/>
    </source>
</evidence>
<proteinExistence type="inferred from homology"/>
<evidence type="ECO:0000256" key="5">
    <source>
        <dbReference type="ARBA" id="ARBA00023004"/>
    </source>
</evidence>
<dbReference type="PROSITE" id="PS51674">
    <property type="entry name" value="4FE4S_WBL"/>
    <property type="match status" value="1"/>
</dbReference>
<comment type="cofactor">
    <cofactor evidence="11">
        <name>[4Fe-4S] cluster</name>
        <dbReference type="ChEBI" id="CHEBI:49883"/>
    </cofactor>
    <text evidence="11">Binds 1 [4Fe-4S] cluster per subunit. Following nitrosylation of the [4Fe-4S] cluster binds 1 [4Fe-8(NO)] cluster per subunit.</text>
</comment>
<protein>
    <recommendedName>
        <fullName evidence="11">Transcriptional regulator WhiB</fullName>
    </recommendedName>
</protein>
<evidence type="ECO:0000313" key="14">
    <source>
        <dbReference type="EMBL" id="GHI76193.1"/>
    </source>
</evidence>
<keyword evidence="11" id="KW-0963">Cytoplasm</keyword>
<evidence type="ECO:0000256" key="3">
    <source>
        <dbReference type="ARBA" id="ARBA00022485"/>
    </source>
</evidence>
<evidence type="ECO:0000256" key="8">
    <source>
        <dbReference type="ARBA" id="ARBA00023125"/>
    </source>
</evidence>